<dbReference type="InterPro" id="IPR020845">
    <property type="entry name" value="AMP-binding_CS"/>
</dbReference>
<dbReference type="Pfam" id="PF00550">
    <property type="entry name" value="PP-binding"/>
    <property type="match status" value="1"/>
</dbReference>
<dbReference type="CDD" id="cd05926">
    <property type="entry name" value="FACL_fum10p_like"/>
    <property type="match status" value="1"/>
</dbReference>
<dbReference type="InterPro" id="IPR036736">
    <property type="entry name" value="ACP-like_sf"/>
</dbReference>
<dbReference type="Gene3D" id="1.10.1200.10">
    <property type="entry name" value="ACP-like"/>
    <property type="match status" value="1"/>
</dbReference>
<dbReference type="GO" id="GO:0006631">
    <property type="term" value="P:fatty acid metabolic process"/>
    <property type="evidence" value="ECO:0007669"/>
    <property type="project" value="TreeGrafter"/>
</dbReference>
<dbReference type="InterPro" id="IPR045851">
    <property type="entry name" value="AMP-bd_C_sf"/>
</dbReference>
<dbReference type="EMBL" id="CAACVI010000012">
    <property type="protein sequence ID" value="VEN73950.1"/>
    <property type="molecule type" value="Genomic_DNA"/>
</dbReference>
<dbReference type="InterPro" id="IPR000873">
    <property type="entry name" value="AMP-dep_synth/lig_dom"/>
</dbReference>
<dbReference type="GO" id="GO:0005524">
    <property type="term" value="F:ATP binding"/>
    <property type="evidence" value="ECO:0007669"/>
    <property type="project" value="UniProtKB-KW"/>
</dbReference>
<dbReference type="PANTHER" id="PTHR43201">
    <property type="entry name" value="ACYL-COA SYNTHETASE"/>
    <property type="match status" value="1"/>
</dbReference>
<evidence type="ECO:0000256" key="3">
    <source>
        <dbReference type="ARBA" id="ARBA00022450"/>
    </source>
</evidence>
<keyword evidence="4" id="KW-0597">Phosphoprotein</keyword>
<accession>A0A484HFG3</accession>
<evidence type="ECO:0000259" key="8">
    <source>
        <dbReference type="PROSITE" id="PS50075"/>
    </source>
</evidence>
<evidence type="ECO:0000256" key="7">
    <source>
        <dbReference type="ARBA" id="ARBA00022840"/>
    </source>
</evidence>
<keyword evidence="7" id="KW-0067">ATP-binding</keyword>
<dbReference type="PROSITE" id="PS00012">
    <property type="entry name" value="PHOSPHOPANTETHEINE"/>
    <property type="match status" value="1"/>
</dbReference>
<evidence type="ECO:0000256" key="1">
    <source>
        <dbReference type="ARBA" id="ARBA00001957"/>
    </source>
</evidence>
<dbReference type="PROSITE" id="PS00455">
    <property type="entry name" value="AMP_BINDING"/>
    <property type="match status" value="1"/>
</dbReference>
<evidence type="ECO:0000313" key="9">
    <source>
        <dbReference type="EMBL" id="VEN73950.1"/>
    </source>
</evidence>
<proteinExistence type="inferred from homology"/>
<dbReference type="InterPro" id="IPR025110">
    <property type="entry name" value="AMP-bd_C"/>
</dbReference>
<dbReference type="GO" id="GO:0031177">
    <property type="term" value="F:phosphopantetheine binding"/>
    <property type="evidence" value="ECO:0007669"/>
    <property type="project" value="InterPro"/>
</dbReference>
<dbReference type="SMART" id="SM00823">
    <property type="entry name" value="PKS_PP"/>
    <property type="match status" value="1"/>
</dbReference>
<dbReference type="Pfam" id="PF00501">
    <property type="entry name" value="AMP-binding"/>
    <property type="match status" value="1"/>
</dbReference>
<evidence type="ECO:0000256" key="4">
    <source>
        <dbReference type="ARBA" id="ARBA00022553"/>
    </source>
</evidence>
<dbReference type="FunFam" id="1.10.1200.10:FF:000005">
    <property type="entry name" value="Nonribosomal peptide synthetase 1"/>
    <property type="match status" value="1"/>
</dbReference>
<name>A0A484HFG3_9BACT</name>
<dbReference type="InterPro" id="IPR045310">
    <property type="entry name" value="Pcs60-like"/>
</dbReference>
<comment type="similarity">
    <text evidence="2">Belongs to the ATP-dependent AMP-binding enzyme family.</text>
</comment>
<organism evidence="9">
    <name type="scientific">uncultured Desulfobacteraceae bacterium</name>
    <dbReference type="NCBI Taxonomy" id="218296"/>
    <lineage>
        <taxon>Bacteria</taxon>
        <taxon>Pseudomonadati</taxon>
        <taxon>Thermodesulfobacteriota</taxon>
        <taxon>Desulfobacteria</taxon>
        <taxon>Desulfobacterales</taxon>
        <taxon>Desulfobacteraceae</taxon>
        <taxon>environmental samples</taxon>
    </lineage>
</organism>
<dbReference type="InterPro" id="IPR020806">
    <property type="entry name" value="PKS_PP-bd"/>
</dbReference>
<dbReference type="PANTHER" id="PTHR43201:SF5">
    <property type="entry name" value="MEDIUM-CHAIN ACYL-COA LIGASE ACSF2, MITOCHONDRIAL"/>
    <property type="match status" value="1"/>
</dbReference>
<evidence type="ECO:0000256" key="2">
    <source>
        <dbReference type="ARBA" id="ARBA00006432"/>
    </source>
</evidence>
<dbReference type="SUPFAM" id="SSF56801">
    <property type="entry name" value="Acetyl-CoA synthetase-like"/>
    <property type="match status" value="1"/>
</dbReference>
<keyword evidence="5" id="KW-0436">Ligase</keyword>
<dbReference type="SUPFAM" id="SSF47336">
    <property type="entry name" value="ACP-like"/>
    <property type="match status" value="1"/>
</dbReference>
<comment type="cofactor">
    <cofactor evidence="1">
        <name>pantetheine 4'-phosphate</name>
        <dbReference type="ChEBI" id="CHEBI:47942"/>
    </cofactor>
</comment>
<dbReference type="AlphaFoldDB" id="A0A484HFG3"/>
<dbReference type="InterPro" id="IPR006162">
    <property type="entry name" value="Ppantetheine_attach_site"/>
</dbReference>
<dbReference type="InterPro" id="IPR042099">
    <property type="entry name" value="ANL_N_sf"/>
</dbReference>
<sequence>MKDTPFHLYNLLENRAEKAPDAPAIMAPGQDALSFRQLFERLSRGIKSLNEMGIGRKDRAAIVLPNGPEMAAAFLTAASCAVCAPLNPQYREDEFSFYLSDIGADVLIMEKGADSPARPAAEKQNIPVVYILPQKNKGAGAFCLEGDPVKKSTSKGPCRHDDIALLLHTSGTTSRPKIVPLAHSNLCASALHIGEFLKLGPRDRALNVMPLFHIHGIAGVLLSCLFAGAGIVCAPGFDAENFFGWIREFRPTWYSAVPAMHQSVLSKAPENQRIIESCPLRFIRSSSASLPPVVMKALEATFKAPVIEAYGMTEASHQMASNPLPPAARKPGSVGVAAGSEIAIINQKGEMAPDGVAGEIAIQGPNVFSGYENNPGANESAFTNRWFRTGDQGYLDPDGYLFITGRLKEIINRGGEKVSPREIDEALLDHPDICQAVAFAVSHPTLGEDIVAAAVLKDGSDATEQAIRQWLFTKLAGFKIPSRLLILDEIPKGPTGKIQRIGMGEKLAEYMETAFIPPENPVENVIVGVYSDVLGIEEIGIKDNFFGMGGDSILATRIISRLQAIFRVNMPVVAIFRHPTISDIAPEIESLTDEKVLAEIFAILAELEEKEKTPQKSME</sequence>
<dbReference type="Pfam" id="PF13193">
    <property type="entry name" value="AMP-binding_C"/>
    <property type="match status" value="1"/>
</dbReference>
<dbReference type="Gene3D" id="3.30.300.30">
    <property type="match status" value="1"/>
</dbReference>
<feature type="domain" description="Carrier" evidence="8">
    <location>
        <begin position="517"/>
        <end position="592"/>
    </location>
</feature>
<dbReference type="InterPro" id="IPR009081">
    <property type="entry name" value="PP-bd_ACP"/>
</dbReference>
<evidence type="ECO:0000256" key="6">
    <source>
        <dbReference type="ARBA" id="ARBA00022741"/>
    </source>
</evidence>
<protein>
    <submittedName>
        <fullName evidence="9">AMP-dependent synthetase</fullName>
    </submittedName>
</protein>
<dbReference type="GO" id="GO:0031956">
    <property type="term" value="F:medium-chain fatty acid-CoA ligase activity"/>
    <property type="evidence" value="ECO:0007669"/>
    <property type="project" value="TreeGrafter"/>
</dbReference>
<gene>
    <name evidence="9" type="ORF">EPICR_20421</name>
</gene>
<dbReference type="Gene3D" id="3.40.50.12780">
    <property type="entry name" value="N-terminal domain of ligase-like"/>
    <property type="match status" value="1"/>
</dbReference>
<keyword evidence="3" id="KW-0596">Phosphopantetheine</keyword>
<evidence type="ECO:0000256" key="5">
    <source>
        <dbReference type="ARBA" id="ARBA00022598"/>
    </source>
</evidence>
<keyword evidence="6" id="KW-0547">Nucleotide-binding</keyword>
<dbReference type="PROSITE" id="PS50075">
    <property type="entry name" value="CARRIER"/>
    <property type="match status" value="1"/>
</dbReference>
<reference evidence="9" key="1">
    <citation type="submission" date="2019-01" db="EMBL/GenBank/DDBJ databases">
        <authorList>
            <consortium name="Genoscope - CEA"/>
            <person name="William W."/>
        </authorList>
    </citation>
    <scope>NUCLEOTIDE SEQUENCE</scope>
    <source>
        <strain evidence="9">CR-1</strain>
    </source>
</reference>